<evidence type="ECO:0000313" key="2">
    <source>
        <dbReference type="EMBL" id="WNG52076.1"/>
    </source>
</evidence>
<sequence length="325" mass="35512">MTTPKPVVLWTYAPLEERSDSGPSPAPPTRYLPRELLPDPRQELHLEDEGVEFGPGDDVRYPPLPERLQRLSSCAKEGPSFQAERCLAHLAALDRAAAVEIAREWSQTELPEAAQPLVTALLAFPSPGALESYLDSLGLTDQLSLDLAETEERPVSLQELLLHRGRAHVFSLLREEESVRLDSLLRELASLAPGVLDGLVFELIPPDLDAEDDEEDDFREDPPAERLVARGAGKRYEASSRGEFALDEDDFIDAVAVLDFLNALARARGSDVRWVLFDTDGEACVAAAGPAPALEALQARGLIPATSPERIRSLEARYGGTPHGD</sequence>
<evidence type="ECO:0000256" key="1">
    <source>
        <dbReference type="SAM" id="MobiDB-lite"/>
    </source>
</evidence>
<organism evidence="2 3">
    <name type="scientific">Archangium minus</name>
    <dbReference type="NCBI Taxonomy" id="83450"/>
    <lineage>
        <taxon>Bacteria</taxon>
        <taxon>Pseudomonadati</taxon>
        <taxon>Myxococcota</taxon>
        <taxon>Myxococcia</taxon>
        <taxon>Myxococcales</taxon>
        <taxon>Cystobacterineae</taxon>
        <taxon>Archangiaceae</taxon>
        <taxon>Archangium</taxon>
    </lineage>
</organism>
<dbReference type="RefSeq" id="WP_395812413.1">
    <property type="nucleotide sequence ID" value="NZ_CP043494.1"/>
</dbReference>
<keyword evidence="3" id="KW-1185">Reference proteome</keyword>
<accession>A0ABY9X9J5</accession>
<gene>
    <name evidence="2" type="ORF">F0U60_54200</name>
</gene>
<proteinExistence type="predicted"/>
<reference evidence="2 3" key="1">
    <citation type="submission" date="2019-08" db="EMBL/GenBank/DDBJ databases">
        <title>Archangium and Cystobacter genomes.</title>
        <authorList>
            <person name="Chen I.-C.K."/>
            <person name="Wielgoss S."/>
        </authorList>
    </citation>
    <scope>NUCLEOTIDE SEQUENCE [LARGE SCALE GENOMIC DNA]</scope>
    <source>
        <strain evidence="2 3">Cbm 6</strain>
    </source>
</reference>
<dbReference type="EMBL" id="CP043494">
    <property type="protein sequence ID" value="WNG52076.1"/>
    <property type="molecule type" value="Genomic_DNA"/>
</dbReference>
<protein>
    <submittedName>
        <fullName evidence="2">Uncharacterized protein</fullName>
    </submittedName>
</protein>
<name>A0ABY9X9J5_9BACT</name>
<dbReference type="Proteomes" id="UP001611383">
    <property type="component" value="Chromosome"/>
</dbReference>
<feature type="region of interest" description="Disordered" evidence="1">
    <location>
        <begin position="14"/>
        <end position="35"/>
    </location>
</feature>
<evidence type="ECO:0000313" key="3">
    <source>
        <dbReference type="Proteomes" id="UP001611383"/>
    </source>
</evidence>